<reference evidence="2" key="1">
    <citation type="submission" date="2020-04" db="EMBL/GenBank/DDBJ databases">
        <authorList>
            <person name="Chiriac C."/>
            <person name="Salcher M."/>
            <person name="Ghai R."/>
            <person name="Kavagutti S V."/>
        </authorList>
    </citation>
    <scope>NUCLEOTIDE SEQUENCE</scope>
</reference>
<dbReference type="EMBL" id="LR796468">
    <property type="protein sequence ID" value="CAB4146341.1"/>
    <property type="molecule type" value="Genomic_DNA"/>
</dbReference>
<evidence type="ECO:0000313" key="2">
    <source>
        <dbReference type="EMBL" id="CAB4126853.1"/>
    </source>
</evidence>
<evidence type="ECO:0000313" key="3">
    <source>
        <dbReference type="EMBL" id="CAB4132449.1"/>
    </source>
</evidence>
<evidence type="ECO:0000313" key="5">
    <source>
        <dbReference type="EMBL" id="CAB4200428.1"/>
    </source>
</evidence>
<sequence>MASIAKRIWPNKVSYRVKINRIGIPVFSITFDTEDEAINWVLEHEPKYVKDPQKYIDWITCKRLTRRNNNGWSPYDL</sequence>
<proteinExistence type="predicted"/>
<gene>
    <name evidence="5" type="ORF">UFOVP1357_45</name>
    <name evidence="1" type="ORF">UFOVP18_27</name>
    <name evidence="3" type="ORF">UFOVP258_20</name>
    <name evidence="4" type="ORF">UFOVP502_12</name>
    <name evidence="2" type="ORF">UFOVP82_29</name>
</gene>
<accession>A0A6J5L0W3</accession>
<dbReference type="EMBL" id="LR797304">
    <property type="protein sequence ID" value="CAB4200428.1"/>
    <property type="molecule type" value="Genomic_DNA"/>
</dbReference>
<dbReference type="EMBL" id="LR796149">
    <property type="protein sequence ID" value="CAB4121597.1"/>
    <property type="molecule type" value="Genomic_DNA"/>
</dbReference>
<evidence type="ECO:0000313" key="1">
    <source>
        <dbReference type="EMBL" id="CAB4121597.1"/>
    </source>
</evidence>
<dbReference type="EMBL" id="LR796264">
    <property type="protein sequence ID" value="CAB4132449.1"/>
    <property type="molecule type" value="Genomic_DNA"/>
</dbReference>
<protein>
    <submittedName>
        <fullName evidence="2">Uncharacterized protein</fullName>
    </submittedName>
</protein>
<dbReference type="EMBL" id="LR796201">
    <property type="protein sequence ID" value="CAB4126853.1"/>
    <property type="molecule type" value="Genomic_DNA"/>
</dbReference>
<name>A0A6J5L0W3_9CAUD</name>
<organism evidence="2">
    <name type="scientific">uncultured Caudovirales phage</name>
    <dbReference type="NCBI Taxonomy" id="2100421"/>
    <lineage>
        <taxon>Viruses</taxon>
        <taxon>Duplodnaviria</taxon>
        <taxon>Heunggongvirae</taxon>
        <taxon>Uroviricota</taxon>
        <taxon>Caudoviricetes</taxon>
        <taxon>Peduoviridae</taxon>
        <taxon>Maltschvirus</taxon>
        <taxon>Maltschvirus maltsch</taxon>
    </lineage>
</organism>
<evidence type="ECO:0000313" key="4">
    <source>
        <dbReference type="EMBL" id="CAB4146341.1"/>
    </source>
</evidence>